<proteinExistence type="predicted"/>
<name>A0A5N7IZQ4_9CLOT</name>
<dbReference type="AlphaFoldDB" id="A0A5N7IZQ4"/>
<reference evidence="1 2" key="1">
    <citation type="journal article" date="2019" name="Lett. Appl. Microbiol.">
        <title>A case of 'blown pack' spoilage of vacuum-packaged pork likely associated with Clostridium estertheticum in Canada.</title>
        <authorList>
            <person name="Zhang P."/>
            <person name="Ward P."/>
            <person name="McMullen L.M."/>
            <person name="Yang X."/>
        </authorList>
    </citation>
    <scope>NUCLEOTIDE SEQUENCE [LARGE SCALE GENOMIC DNA]</scope>
    <source>
        <strain evidence="1 2">MA19</strain>
    </source>
</reference>
<dbReference type="RefSeq" id="WP_152751643.1">
    <property type="nucleotide sequence ID" value="NZ_SPSE01000018.1"/>
</dbReference>
<protein>
    <recommendedName>
        <fullName evidence="3">ParB/Sulfiredoxin domain-containing protein</fullName>
    </recommendedName>
</protein>
<gene>
    <name evidence="1" type="ORF">E4V82_07360</name>
</gene>
<evidence type="ECO:0008006" key="3">
    <source>
        <dbReference type="Google" id="ProtNLM"/>
    </source>
</evidence>
<comment type="caution">
    <text evidence="1">The sequence shown here is derived from an EMBL/GenBank/DDBJ whole genome shotgun (WGS) entry which is preliminary data.</text>
</comment>
<dbReference type="EMBL" id="SPSF01000016">
    <property type="protein sequence ID" value="MPQ61928.1"/>
    <property type="molecule type" value="Genomic_DNA"/>
</dbReference>
<dbReference type="Proteomes" id="UP000342249">
    <property type="component" value="Unassembled WGS sequence"/>
</dbReference>
<accession>A0A5N7IZQ4</accession>
<evidence type="ECO:0000313" key="2">
    <source>
        <dbReference type="Proteomes" id="UP000342249"/>
    </source>
</evidence>
<evidence type="ECO:0000313" key="1">
    <source>
        <dbReference type="EMBL" id="MPQ61928.1"/>
    </source>
</evidence>
<sequence length="436" mass="51106">MEESLRIKKINEILQSEPEQKGINLVLEGMTQKFNAYKIPLEYLVFNQLNGRIGTLIKSYERAHGELNPEVDVDKKVIEKFLLNSNKERNKTTEKDILTYGQLKVGIVTYNGIIIDGNRRSMLLNKIYSEREEHFKAGKDVEWSKYFLAIVLDKTISTDKAKIQELETLIQIGEDSKVDYNPIEKYLKCKDLINITSVDIIAKWMSVDKSKIKEWLSTMEVMDDYLNSLGYSGIYTRLEKKEDQFLFVNSITSAYKNGSSAVLWPYDHEMDVSFLKNICFDYIRADYEGKEFRKIGQKSSGKGYFCNEEIWNKFVERHEKSMDKLFVEEPEKTIDEYAEILPNAELTTILDKRDEDFRTKVIDSFRENMGRAEYELQNKREANEFIVLLTKANDAISSINRENEFYFKSVEACNLISEINKQLWDDKKNFKVQENR</sequence>
<organism evidence="1 2">
    <name type="scientific">Clostridium estertheticum</name>
    <dbReference type="NCBI Taxonomy" id="238834"/>
    <lineage>
        <taxon>Bacteria</taxon>
        <taxon>Bacillati</taxon>
        <taxon>Bacillota</taxon>
        <taxon>Clostridia</taxon>
        <taxon>Eubacteriales</taxon>
        <taxon>Clostridiaceae</taxon>
        <taxon>Clostridium</taxon>
    </lineage>
</organism>